<proteinExistence type="predicted"/>
<comment type="caution">
    <text evidence="2">The sequence shown here is derived from an EMBL/GenBank/DDBJ whole genome shotgun (WGS) entry which is preliminary data.</text>
</comment>
<sequence length="48" mass="5500">MASYEAGHSAIVRNRDLIDVWIQAQRGNRKQVVYEKLLSLIDITDEPS</sequence>
<dbReference type="EMBL" id="CAKOFQ010006879">
    <property type="protein sequence ID" value="CAH1979455.1"/>
    <property type="molecule type" value="Genomic_DNA"/>
</dbReference>
<reference evidence="2" key="1">
    <citation type="submission" date="2022-03" db="EMBL/GenBank/DDBJ databases">
        <authorList>
            <person name="Sayadi A."/>
        </authorList>
    </citation>
    <scope>NUCLEOTIDE SEQUENCE</scope>
</reference>
<protein>
    <submittedName>
        <fullName evidence="2">Uncharacterized protein</fullName>
    </submittedName>
</protein>
<dbReference type="Proteomes" id="UP001152888">
    <property type="component" value="Unassembled WGS sequence"/>
</dbReference>
<gene>
    <name evidence="1" type="ORF">ACAOBT_LOCUS13449</name>
    <name evidence="2" type="ORF">ACAOBT_LOCUS34538</name>
</gene>
<dbReference type="AlphaFoldDB" id="A0A9P0MKH9"/>
<evidence type="ECO:0000313" key="3">
    <source>
        <dbReference type="Proteomes" id="UP001152888"/>
    </source>
</evidence>
<accession>A0A9P0MKH9</accession>
<organism evidence="2 3">
    <name type="scientific">Acanthoscelides obtectus</name>
    <name type="common">Bean weevil</name>
    <name type="synonym">Bruchus obtectus</name>
    <dbReference type="NCBI Taxonomy" id="200917"/>
    <lineage>
        <taxon>Eukaryota</taxon>
        <taxon>Metazoa</taxon>
        <taxon>Ecdysozoa</taxon>
        <taxon>Arthropoda</taxon>
        <taxon>Hexapoda</taxon>
        <taxon>Insecta</taxon>
        <taxon>Pterygota</taxon>
        <taxon>Neoptera</taxon>
        <taxon>Endopterygota</taxon>
        <taxon>Coleoptera</taxon>
        <taxon>Polyphaga</taxon>
        <taxon>Cucujiformia</taxon>
        <taxon>Chrysomeloidea</taxon>
        <taxon>Chrysomelidae</taxon>
        <taxon>Bruchinae</taxon>
        <taxon>Bruchini</taxon>
        <taxon>Acanthoscelides</taxon>
    </lineage>
</organism>
<keyword evidence="3" id="KW-1185">Reference proteome</keyword>
<name>A0A9P0MKH9_ACAOB</name>
<evidence type="ECO:0000313" key="2">
    <source>
        <dbReference type="EMBL" id="CAH2015119.1"/>
    </source>
</evidence>
<evidence type="ECO:0000313" key="1">
    <source>
        <dbReference type="EMBL" id="CAH1979455.1"/>
    </source>
</evidence>
<dbReference type="EMBL" id="CAKOFQ010008613">
    <property type="protein sequence ID" value="CAH2015119.1"/>
    <property type="molecule type" value="Genomic_DNA"/>
</dbReference>